<organism evidence="1 2">
    <name type="scientific">Amblyomma americanum</name>
    <name type="common">Lone star tick</name>
    <dbReference type="NCBI Taxonomy" id="6943"/>
    <lineage>
        <taxon>Eukaryota</taxon>
        <taxon>Metazoa</taxon>
        <taxon>Ecdysozoa</taxon>
        <taxon>Arthropoda</taxon>
        <taxon>Chelicerata</taxon>
        <taxon>Arachnida</taxon>
        <taxon>Acari</taxon>
        <taxon>Parasitiformes</taxon>
        <taxon>Ixodida</taxon>
        <taxon>Ixodoidea</taxon>
        <taxon>Ixodidae</taxon>
        <taxon>Amblyomminae</taxon>
        <taxon>Amblyomma</taxon>
    </lineage>
</organism>
<comment type="caution">
    <text evidence="1">The sequence shown here is derived from an EMBL/GenBank/DDBJ whole genome shotgun (WGS) entry which is preliminary data.</text>
</comment>
<keyword evidence="2" id="KW-1185">Reference proteome</keyword>
<accession>A0AAQ4FFK1</accession>
<dbReference type="AlphaFoldDB" id="A0AAQ4FFK1"/>
<dbReference type="EMBL" id="JARKHS020003595">
    <property type="protein sequence ID" value="KAK8785402.1"/>
    <property type="molecule type" value="Genomic_DNA"/>
</dbReference>
<proteinExistence type="predicted"/>
<sequence>MVALEFLNNDTLLANKQLREVTHMPGYSSMESGLCRAFFLGPSQVLPPLTVVTASVFRHVLSTGVYSYYWEPLPPNFRSNQLVKFENFEEYFLYDDPNLQWRKSDLAVVVARIRYQNNELPGLQIYAEAERGNETFYVLLDERVVPVHQKNAVYATRRAHSG</sequence>
<dbReference type="Proteomes" id="UP001321473">
    <property type="component" value="Unassembled WGS sequence"/>
</dbReference>
<name>A0AAQ4FFK1_AMBAM</name>
<evidence type="ECO:0000313" key="2">
    <source>
        <dbReference type="Proteomes" id="UP001321473"/>
    </source>
</evidence>
<evidence type="ECO:0000313" key="1">
    <source>
        <dbReference type="EMBL" id="KAK8785402.1"/>
    </source>
</evidence>
<reference evidence="1 2" key="1">
    <citation type="journal article" date="2023" name="Arcadia Sci">
        <title>De novo assembly of a long-read Amblyomma americanum tick genome.</title>
        <authorList>
            <person name="Chou S."/>
            <person name="Poskanzer K.E."/>
            <person name="Rollins M."/>
            <person name="Thuy-Boun P.S."/>
        </authorList>
    </citation>
    <scope>NUCLEOTIDE SEQUENCE [LARGE SCALE GENOMIC DNA]</scope>
    <source>
        <strain evidence="1">F_SG_1</strain>
        <tissue evidence="1">Salivary glands</tissue>
    </source>
</reference>
<protein>
    <submittedName>
        <fullName evidence="1">Uncharacterized protein</fullName>
    </submittedName>
</protein>
<gene>
    <name evidence="1" type="ORF">V5799_008233</name>
</gene>